<comment type="subcellular location">
    <subcellularLocation>
        <location evidence="1">Cell membrane</location>
        <topology evidence="1">Multi-pass membrane protein</topology>
    </subcellularLocation>
</comment>
<keyword evidence="11" id="KW-1185">Reference proteome</keyword>
<feature type="transmembrane region" description="Helical" evidence="8">
    <location>
        <begin position="237"/>
        <end position="259"/>
    </location>
</feature>
<feature type="transmembrane region" description="Helical" evidence="8">
    <location>
        <begin position="183"/>
        <end position="205"/>
    </location>
</feature>
<dbReference type="InterPro" id="IPR000515">
    <property type="entry name" value="MetI-like"/>
</dbReference>
<dbReference type="CDD" id="cd06261">
    <property type="entry name" value="TM_PBP2"/>
    <property type="match status" value="1"/>
</dbReference>
<evidence type="ECO:0000256" key="1">
    <source>
        <dbReference type="ARBA" id="ARBA00004651"/>
    </source>
</evidence>
<dbReference type="InterPro" id="IPR035906">
    <property type="entry name" value="MetI-like_sf"/>
</dbReference>
<dbReference type="SUPFAM" id="SSF161098">
    <property type="entry name" value="MetI-like"/>
    <property type="match status" value="1"/>
</dbReference>
<name>A0ABU4HQX7_9ACTN</name>
<evidence type="ECO:0000256" key="7">
    <source>
        <dbReference type="ARBA" id="ARBA00023136"/>
    </source>
</evidence>
<accession>A0ABU4HQX7</accession>
<evidence type="ECO:0000256" key="8">
    <source>
        <dbReference type="SAM" id="Phobius"/>
    </source>
</evidence>
<feature type="transmembrane region" description="Helical" evidence="8">
    <location>
        <begin position="139"/>
        <end position="162"/>
    </location>
</feature>
<evidence type="ECO:0000256" key="6">
    <source>
        <dbReference type="ARBA" id="ARBA00022989"/>
    </source>
</evidence>
<dbReference type="Proteomes" id="UP001284601">
    <property type="component" value="Unassembled WGS sequence"/>
</dbReference>
<feature type="transmembrane region" description="Helical" evidence="8">
    <location>
        <begin position="67"/>
        <end position="93"/>
    </location>
</feature>
<dbReference type="RefSeq" id="WP_318598071.1">
    <property type="nucleotide sequence ID" value="NZ_JAWSTH010000039.1"/>
</dbReference>
<keyword evidence="3" id="KW-0813">Transport</keyword>
<gene>
    <name evidence="10" type="ORF">R7226_15390</name>
</gene>
<comment type="similarity">
    <text evidence="2">Belongs to the binding-protein-dependent transport system permease family. CysTW subfamily.</text>
</comment>
<evidence type="ECO:0000256" key="4">
    <source>
        <dbReference type="ARBA" id="ARBA00022475"/>
    </source>
</evidence>
<dbReference type="PANTHER" id="PTHR43848">
    <property type="entry name" value="PUTRESCINE TRANSPORT SYSTEM PERMEASE PROTEIN POTI"/>
    <property type="match status" value="1"/>
</dbReference>
<keyword evidence="6 8" id="KW-1133">Transmembrane helix</keyword>
<organism evidence="10 11">
    <name type="scientific">Conexibacter stalactiti</name>
    <dbReference type="NCBI Taxonomy" id="1940611"/>
    <lineage>
        <taxon>Bacteria</taxon>
        <taxon>Bacillati</taxon>
        <taxon>Actinomycetota</taxon>
        <taxon>Thermoleophilia</taxon>
        <taxon>Solirubrobacterales</taxon>
        <taxon>Conexibacteraceae</taxon>
        <taxon>Conexibacter</taxon>
    </lineage>
</organism>
<dbReference type="PROSITE" id="PS50928">
    <property type="entry name" value="ABC_TM1"/>
    <property type="match status" value="1"/>
</dbReference>
<proteinExistence type="inferred from homology"/>
<protein>
    <submittedName>
        <fullName evidence="10">ABC transporter permease</fullName>
    </submittedName>
</protein>
<keyword evidence="5 8" id="KW-0812">Transmembrane</keyword>
<evidence type="ECO:0000313" key="10">
    <source>
        <dbReference type="EMBL" id="MDW5595733.1"/>
    </source>
</evidence>
<dbReference type="InterPro" id="IPR051789">
    <property type="entry name" value="Bact_Polyamine_Transport"/>
</dbReference>
<keyword evidence="7 8" id="KW-0472">Membrane</keyword>
<evidence type="ECO:0000256" key="2">
    <source>
        <dbReference type="ARBA" id="ARBA00007069"/>
    </source>
</evidence>
<dbReference type="PANTHER" id="PTHR43848:SF2">
    <property type="entry name" value="PUTRESCINE TRANSPORT SYSTEM PERMEASE PROTEIN POTI"/>
    <property type="match status" value="1"/>
</dbReference>
<dbReference type="Gene3D" id="1.10.3720.10">
    <property type="entry name" value="MetI-like"/>
    <property type="match status" value="1"/>
</dbReference>
<evidence type="ECO:0000313" key="11">
    <source>
        <dbReference type="Proteomes" id="UP001284601"/>
    </source>
</evidence>
<reference evidence="11" key="1">
    <citation type="submission" date="2023-07" db="EMBL/GenBank/DDBJ databases">
        <title>Conexibacter stalactiti sp. nov., isolated from stalactites in a lava cave and emended description of the genus Conexibacter.</title>
        <authorList>
            <person name="Lee S.D."/>
        </authorList>
    </citation>
    <scope>NUCLEOTIDE SEQUENCE [LARGE SCALE GENOMIC DNA]</scope>
    <source>
        <strain evidence="11">KCTC 39840</strain>
    </source>
</reference>
<evidence type="ECO:0000256" key="5">
    <source>
        <dbReference type="ARBA" id="ARBA00022692"/>
    </source>
</evidence>
<comment type="caution">
    <text evidence="10">The sequence shown here is derived from an EMBL/GenBank/DDBJ whole genome shotgun (WGS) entry which is preliminary data.</text>
</comment>
<reference evidence="10 11" key="2">
    <citation type="submission" date="2023-10" db="EMBL/GenBank/DDBJ databases">
        <authorList>
            <person name="Han X.F."/>
        </authorList>
    </citation>
    <scope>NUCLEOTIDE SEQUENCE [LARGE SCALE GENOMIC DNA]</scope>
    <source>
        <strain evidence="10 11">KCTC 39840</strain>
    </source>
</reference>
<feature type="domain" description="ABC transmembrane type-1" evidence="9">
    <location>
        <begin position="68"/>
        <end position="256"/>
    </location>
</feature>
<dbReference type="EMBL" id="JAWSTH010000039">
    <property type="protein sequence ID" value="MDW5595733.1"/>
    <property type="molecule type" value="Genomic_DNA"/>
</dbReference>
<evidence type="ECO:0000256" key="3">
    <source>
        <dbReference type="ARBA" id="ARBA00022448"/>
    </source>
</evidence>
<feature type="transmembrane region" description="Helical" evidence="8">
    <location>
        <begin position="12"/>
        <end position="37"/>
    </location>
</feature>
<sequence length="282" mass="30164">MSQTARERLATIASVLFVAFTMTVIFGPLLLLAVFSFNDSTVISLPFEGFTTQWYSDAFSDPAARTAVLHSLLVASIVTPVCLVLGTASAVGLTRVRFRGRGAVAALHGAPLVVPWLIIGVAGLILFSQIGIPLSLTTVTAMHIVCTFPLVVAIVSAGLVRFERSVEEAAIDLGATQGQMVRWVMLPQLGPSLAAAGIFAFSWSFNNFEISFFTGGYEQTFPVWVFSVLRHASNLPVVNAMSTVISVAQVALVMGAWFAMKRIARKRGEEGQLGDLLTGAVR</sequence>
<evidence type="ECO:0000259" key="9">
    <source>
        <dbReference type="PROSITE" id="PS50928"/>
    </source>
</evidence>
<keyword evidence="4" id="KW-1003">Cell membrane</keyword>
<feature type="transmembrane region" description="Helical" evidence="8">
    <location>
        <begin position="105"/>
        <end position="127"/>
    </location>
</feature>